<keyword evidence="4" id="KW-1185">Reference proteome</keyword>
<evidence type="ECO:0000256" key="2">
    <source>
        <dbReference type="ARBA" id="ARBA00022737"/>
    </source>
</evidence>
<dbReference type="PANTHER" id="PTHR46652:SF3">
    <property type="entry name" value="LEUCINE-RICH REPEAT-CONTAINING PROTEIN 9"/>
    <property type="match status" value="1"/>
</dbReference>
<dbReference type="PANTHER" id="PTHR46652">
    <property type="entry name" value="LEUCINE-RICH REPEAT AND IQ DOMAIN-CONTAINING PROTEIN 1-RELATED"/>
    <property type="match status" value="1"/>
</dbReference>
<feature type="compositionally biased region" description="Polar residues" evidence="3">
    <location>
        <begin position="47"/>
        <end position="73"/>
    </location>
</feature>
<dbReference type="InterPro" id="IPR003591">
    <property type="entry name" value="Leu-rich_rpt_typical-subtyp"/>
</dbReference>
<dbReference type="SMART" id="SM00365">
    <property type="entry name" value="LRR_SD22"/>
    <property type="match status" value="9"/>
</dbReference>
<accession>A0ABM0JNW6</accession>
<dbReference type="GeneID" id="101863896"/>
<evidence type="ECO:0000313" key="4">
    <source>
        <dbReference type="Proteomes" id="UP000694888"/>
    </source>
</evidence>
<dbReference type="InterPro" id="IPR050836">
    <property type="entry name" value="SDS22/Internalin_LRR"/>
</dbReference>
<dbReference type="Proteomes" id="UP000694888">
    <property type="component" value="Unplaced"/>
</dbReference>
<dbReference type="PRINTS" id="PR00019">
    <property type="entry name" value="LEURICHRPT"/>
</dbReference>
<evidence type="ECO:0000256" key="3">
    <source>
        <dbReference type="SAM" id="MobiDB-lite"/>
    </source>
</evidence>
<name>A0ABM0JNW6_APLCA</name>
<evidence type="ECO:0000256" key="1">
    <source>
        <dbReference type="ARBA" id="ARBA00022614"/>
    </source>
</evidence>
<dbReference type="InterPro" id="IPR032675">
    <property type="entry name" value="LRR_dom_sf"/>
</dbReference>
<dbReference type="InterPro" id="IPR001611">
    <property type="entry name" value="Leu-rich_rpt"/>
</dbReference>
<feature type="region of interest" description="Disordered" evidence="3">
    <location>
        <begin position="489"/>
        <end position="510"/>
    </location>
</feature>
<feature type="region of interest" description="Disordered" evidence="3">
    <location>
        <begin position="105"/>
        <end position="124"/>
    </location>
</feature>
<sequence>MNAKYKMSGTVPQSLGRPVGVLPLGPRPAIPPGQKKSKSYERRQVKRTPSTGSITSLNSVRSVQSDVSTSYSKRSSKGKPDSRECEMPQSLSDDEGQDVRFIDCDSARPVSNQSRKSSARKERKTFTTQEIMDFCQETDPYKVYEVDLHGTDLTHIPDLEKFRKLRLLDASGNHIKKIMGLELNKELRDIKLYDNEISIIDGLENLKDLCNLQLQHNKISVIGRGLGNLKKLQSLRLDSNKISKIETPELLSCSAITVLDLSNNKLETLAPLSYLPNLEELYASGNLIGKIGDLSKCKKLQEVDLSRNRLFDLLGIANLPNLKILDASQNQLTCLKSVGKLRSLEELNINANRVSSLSSFANVFPKLQILFACDNMISSWDEICSLSDLAELVELFVSANPFTMEDGEMPTYHLHVTMALPNLEVIDGAQIKRPTGRAGAAPVMRPMSASSIISVRQVDSQLKSANAEQETLQKSISDRFDSLRSLFNSLPSEAPQPPTDSPTSMLSSRCSSRLRIKEAQQFAAANFDISGDDDL</sequence>
<dbReference type="Pfam" id="PF14580">
    <property type="entry name" value="LRR_9"/>
    <property type="match status" value="1"/>
</dbReference>
<dbReference type="SUPFAM" id="SSF52058">
    <property type="entry name" value="L domain-like"/>
    <property type="match status" value="1"/>
</dbReference>
<organism evidence="4 5">
    <name type="scientific">Aplysia californica</name>
    <name type="common">California sea hare</name>
    <dbReference type="NCBI Taxonomy" id="6500"/>
    <lineage>
        <taxon>Eukaryota</taxon>
        <taxon>Metazoa</taxon>
        <taxon>Spiralia</taxon>
        <taxon>Lophotrochozoa</taxon>
        <taxon>Mollusca</taxon>
        <taxon>Gastropoda</taxon>
        <taxon>Heterobranchia</taxon>
        <taxon>Euthyneura</taxon>
        <taxon>Tectipleura</taxon>
        <taxon>Aplysiida</taxon>
        <taxon>Aplysioidea</taxon>
        <taxon>Aplysiidae</taxon>
        <taxon>Aplysia</taxon>
    </lineage>
</organism>
<dbReference type="RefSeq" id="XP_005098087.2">
    <property type="nucleotide sequence ID" value="XM_005098030.3"/>
</dbReference>
<dbReference type="SMART" id="SM00369">
    <property type="entry name" value="LRR_TYP"/>
    <property type="match status" value="5"/>
</dbReference>
<protein>
    <submittedName>
        <fullName evidence="5">Protein phosphatase 1 regulatory subunit 7</fullName>
    </submittedName>
</protein>
<dbReference type="Gene3D" id="3.80.10.10">
    <property type="entry name" value="Ribonuclease Inhibitor"/>
    <property type="match status" value="2"/>
</dbReference>
<gene>
    <name evidence="5" type="primary">LOC101863896</name>
</gene>
<dbReference type="Pfam" id="PF13855">
    <property type="entry name" value="LRR_8"/>
    <property type="match status" value="1"/>
</dbReference>
<evidence type="ECO:0000313" key="5">
    <source>
        <dbReference type="RefSeq" id="XP_005098087.2"/>
    </source>
</evidence>
<dbReference type="PROSITE" id="PS51450">
    <property type="entry name" value="LRR"/>
    <property type="match status" value="7"/>
</dbReference>
<feature type="region of interest" description="Disordered" evidence="3">
    <location>
        <begin position="1"/>
        <end position="99"/>
    </location>
</feature>
<keyword evidence="2" id="KW-0677">Repeat</keyword>
<dbReference type="SMART" id="SM00364">
    <property type="entry name" value="LRR_BAC"/>
    <property type="match status" value="4"/>
</dbReference>
<reference evidence="5" key="1">
    <citation type="submission" date="2025-08" db="UniProtKB">
        <authorList>
            <consortium name="RefSeq"/>
        </authorList>
    </citation>
    <scope>IDENTIFICATION</scope>
</reference>
<feature type="compositionally biased region" description="Low complexity" evidence="3">
    <location>
        <begin position="501"/>
        <end position="510"/>
    </location>
</feature>
<keyword evidence="1" id="KW-0433">Leucine-rich repeat</keyword>
<proteinExistence type="predicted"/>